<feature type="region of interest" description="Disordered" evidence="1">
    <location>
        <begin position="19"/>
        <end position="67"/>
    </location>
</feature>
<dbReference type="Proteomes" id="UP000070720">
    <property type="component" value="Chromosome 1"/>
</dbReference>
<sequence length="67" mass="7576">MATVMSAARLGQCKKRIAKAGQQAAQGEKKDREEEGENTSMRRKSWTKEIREDNPASRHQMSRDPSS</sequence>
<dbReference type="EnsemblFungi" id="CEF75337">
    <property type="protein sequence ID" value="CEF75337"/>
    <property type="gene ID" value="FGRRES_15571"/>
</dbReference>
<dbReference type="AlphaFoldDB" id="A0A0E0RVR2"/>
<reference key="3">
    <citation type="submission" date="2014-02" db="EMBL/GenBank/DDBJ databases">
        <title>A revised Fusarium graminearum genomic reference sequence using whole shotgun re-sequencing.</title>
        <authorList>
            <person name="King R."/>
            <person name="Urban M."/>
            <person name="Hassani-Pak K."/>
            <person name="Hammond-Kosack K."/>
        </authorList>
    </citation>
    <scope>NUCLEOTIDE SEQUENCE</scope>
    <source>
        <strain>PH-1</strain>
    </source>
</reference>
<protein>
    <submittedName>
        <fullName evidence="2">Chromosome 1, complete genome</fullName>
    </submittedName>
</protein>
<evidence type="ECO:0000313" key="4">
    <source>
        <dbReference type="Proteomes" id="UP000070720"/>
    </source>
</evidence>
<feature type="compositionally biased region" description="Polar residues" evidence="1">
    <location>
        <begin position="57"/>
        <end position="67"/>
    </location>
</feature>
<keyword evidence="4" id="KW-1185">Reference proteome</keyword>
<dbReference type="EMBL" id="HG970332">
    <property type="protein sequence ID" value="CEF75337.1"/>
    <property type="molecule type" value="Genomic_DNA"/>
</dbReference>
<organism evidence="3">
    <name type="scientific">Gibberella zeae (strain ATCC MYA-4620 / CBS 123657 / FGSC 9075 / NRRL 31084 / PH-1)</name>
    <name type="common">Wheat head blight fungus</name>
    <name type="synonym">Fusarium graminearum</name>
    <dbReference type="NCBI Taxonomy" id="229533"/>
    <lineage>
        <taxon>Eukaryota</taxon>
        <taxon>Fungi</taxon>
        <taxon>Dikarya</taxon>
        <taxon>Ascomycota</taxon>
        <taxon>Pezizomycotina</taxon>
        <taxon>Sordariomycetes</taxon>
        <taxon>Hypocreomycetidae</taxon>
        <taxon>Hypocreales</taxon>
        <taxon>Nectriaceae</taxon>
        <taxon>Fusarium</taxon>
    </lineage>
</organism>
<reference evidence="3 4" key="2">
    <citation type="journal article" date="2010" name="Nature">
        <title>Comparative genomics reveals mobile pathogenicity chromosomes in Fusarium.</title>
        <authorList>
            <person name="Ma L.J."/>
            <person name="van der Does H.C."/>
            <person name="Borkovich K.A."/>
            <person name="Coleman J.J."/>
            <person name="Daboussi M.J."/>
            <person name="Di Pietro A."/>
            <person name="Dufresne M."/>
            <person name="Freitag M."/>
            <person name="Grabherr M."/>
            <person name="Henrissat B."/>
            <person name="Houterman P.M."/>
            <person name="Kang S."/>
            <person name="Shim W.B."/>
            <person name="Woloshuk C."/>
            <person name="Xie X."/>
            <person name="Xu J.R."/>
            <person name="Antoniw J."/>
            <person name="Baker S.E."/>
            <person name="Bluhm B.H."/>
            <person name="Breakspear A."/>
            <person name="Brown D.W."/>
            <person name="Butchko R.A."/>
            <person name="Chapman S."/>
            <person name="Coulson R."/>
            <person name="Coutinho P.M."/>
            <person name="Danchin E.G."/>
            <person name="Diener A."/>
            <person name="Gale L.R."/>
            <person name="Gardiner D.M."/>
            <person name="Goff S."/>
            <person name="Hammond-Kosack K.E."/>
            <person name="Hilburn K."/>
            <person name="Hua-Van A."/>
            <person name="Jonkers W."/>
            <person name="Kazan K."/>
            <person name="Kodira C.D."/>
            <person name="Koehrsen M."/>
            <person name="Kumar L."/>
            <person name="Lee Y.H."/>
            <person name="Li L."/>
            <person name="Manners J.M."/>
            <person name="Miranda-Saavedra D."/>
            <person name="Mukherjee M."/>
            <person name="Park G."/>
            <person name="Park J."/>
            <person name="Park S.Y."/>
            <person name="Proctor R.H."/>
            <person name="Regev A."/>
            <person name="Ruiz-Roldan M.C."/>
            <person name="Sain D."/>
            <person name="Sakthikumar S."/>
            <person name="Sykes S."/>
            <person name="Schwartz D.C."/>
            <person name="Turgeon B.G."/>
            <person name="Wapinski I."/>
            <person name="Yoder O."/>
            <person name="Young S."/>
            <person name="Zeng Q."/>
            <person name="Zhou S."/>
            <person name="Galagan J."/>
            <person name="Cuomo C.A."/>
            <person name="Kistler H.C."/>
            <person name="Rep M."/>
        </authorList>
    </citation>
    <scope>GENOME REANNOTATION</scope>
    <source>
        <strain evidence="4">ATCC MYA-4620 / CBS 123657 / FGSC 9075 / NRRL 31084 / PH-1</strain>
        <strain evidence="3">PH-1 / ATCC MYA-4620 / FGSC 9075 / NRRL 31084</strain>
    </source>
</reference>
<evidence type="ECO:0000313" key="3">
    <source>
        <dbReference type="EnsemblFungi" id="CEF75337"/>
    </source>
</evidence>
<gene>
    <name evidence="2" type="ORF">FGRAMPH1_01T07065</name>
</gene>
<reference evidence="3" key="5">
    <citation type="submission" date="2017-01" db="UniProtKB">
        <authorList>
            <consortium name="EnsemblFungi"/>
        </authorList>
    </citation>
    <scope>IDENTIFICATION</scope>
    <source>
        <strain evidence="3">PH-1 / ATCC MYA-4620 / FGSC 9075 / NRRL 31084</strain>
    </source>
</reference>
<dbReference type="VEuPathDB" id="FungiDB:FGRAMPH1_01G07065"/>
<dbReference type="InParanoid" id="A0A0E0RVR2"/>
<reference evidence="3 4" key="1">
    <citation type="journal article" date="2007" name="Science">
        <title>The Fusarium graminearum genome reveals a link between localized polymorphism and pathogen specialization.</title>
        <authorList>
            <person name="Cuomo C.A."/>
            <person name="Gueldener U."/>
            <person name="Xu J.-R."/>
            <person name="Trail F."/>
            <person name="Turgeon B.G."/>
            <person name="Di Pietro A."/>
            <person name="Walton J.D."/>
            <person name="Ma L.-J."/>
            <person name="Baker S.E."/>
            <person name="Rep M."/>
            <person name="Adam G."/>
            <person name="Antoniw J."/>
            <person name="Baldwin T."/>
            <person name="Calvo S.E."/>
            <person name="Chang Y.-L."/>
            <person name="DeCaprio D."/>
            <person name="Gale L.R."/>
            <person name="Gnerre S."/>
            <person name="Goswami R.S."/>
            <person name="Hammond-Kosack K."/>
            <person name="Harris L.J."/>
            <person name="Hilburn K."/>
            <person name="Kennell J.C."/>
            <person name="Kroken S."/>
            <person name="Magnuson J.K."/>
            <person name="Mannhaupt G."/>
            <person name="Mauceli E.W."/>
            <person name="Mewes H.-W."/>
            <person name="Mitterbauer R."/>
            <person name="Muehlbauer G."/>
            <person name="Muensterkoetter M."/>
            <person name="Nelson D."/>
            <person name="O'Donnell K."/>
            <person name="Ouellet T."/>
            <person name="Qi W."/>
            <person name="Quesneville H."/>
            <person name="Roncero M.I.G."/>
            <person name="Seong K.-Y."/>
            <person name="Tetko I.V."/>
            <person name="Urban M."/>
            <person name="Waalwijk C."/>
            <person name="Ward T.J."/>
            <person name="Yao J."/>
            <person name="Birren B.W."/>
            <person name="Kistler H.C."/>
        </authorList>
    </citation>
    <scope>NUCLEOTIDE SEQUENCE [LARGE SCALE GENOMIC DNA]</scope>
    <source>
        <strain evidence="4">ATCC MYA-4620 / CBS 123657 / FGSC 9075 / NRRL 31084 / PH-1</strain>
        <strain evidence="3">PH-1 / ATCC MYA-4620 / FGSC 9075 / NRRL 31084</strain>
    </source>
</reference>
<proteinExistence type="predicted"/>
<feature type="compositionally biased region" description="Basic and acidic residues" evidence="1">
    <location>
        <begin position="46"/>
        <end position="56"/>
    </location>
</feature>
<accession>A0A0E0RVR2</accession>
<evidence type="ECO:0000256" key="1">
    <source>
        <dbReference type="SAM" id="MobiDB-lite"/>
    </source>
</evidence>
<evidence type="ECO:0000313" key="2">
    <source>
        <dbReference type="EMBL" id="CEF75337.1"/>
    </source>
</evidence>
<name>A0A0E0RVR2_GIBZE</name>
<reference evidence="2 4" key="4">
    <citation type="journal article" date="2015" name="BMC Genomics">
        <title>The completed genome sequence of the pathogenic ascomycete fungus Fusarium graminearum.</title>
        <authorList>
            <person name="King R."/>
            <person name="Urban M."/>
            <person name="Hammond-Kosack M.C."/>
            <person name="Hassani-Pak K."/>
            <person name="Hammond-Kosack K.E."/>
        </authorList>
    </citation>
    <scope>NUCLEOTIDE SEQUENCE [LARGE SCALE GENOMIC DNA]</scope>
    <source>
        <strain evidence="4">ATCC MYA-4620 / CBS 123657 / FGSC 9075 / NRRL 31084 / PH-1</strain>
        <strain evidence="2">PH-1</strain>
    </source>
</reference>